<comment type="catalytic activity">
    <reaction evidence="1">
        <text>ATP + protein L-histidine = ADP + protein N-phospho-L-histidine.</text>
        <dbReference type="EC" id="2.7.13.3"/>
    </reaction>
</comment>
<dbReference type="SMART" id="SM00387">
    <property type="entry name" value="HATPase_c"/>
    <property type="match status" value="1"/>
</dbReference>
<dbReference type="CDD" id="cd00130">
    <property type="entry name" value="PAS"/>
    <property type="match status" value="1"/>
</dbReference>
<dbReference type="CDD" id="cd01007">
    <property type="entry name" value="PBP2_BvgS_HisK_like"/>
    <property type="match status" value="1"/>
</dbReference>
<feature type="chain" id="PRO_5020794816" description="histidine kinase" evidence="5">
    <location>
        <begin position="19"/>
        <end position="646"/>
    </location>
</feature>
<dbReference type="SUPFAM" id="SSF55785">
    <property type="entry name" value="PYP-like sensor domain (PAS domain)"/>
    <property type="match status" value="1"/>
</dbReference>
<dbReference type="Pfam" id="PF02518">
    <property type="entry name" value="HATPase_c"/>
    <property type="match status" value="1"/>
</dbReference>
<sequence>MKKLILLLIFICLNFLEANENINLNQEEKQWIKNNPIVTFSEVNWIPLSIIKDNKMEGIMADYLNIISKKTGIKFKYIPSENWKDAINKFKKKEIDLLPGVDSSMNEIHNGIISDLYISYPMVIVTSTSKYKHLKDLNSLKNKTIAVPKYYTSYNFIKENYPKINIVQTDSITEALLLVEKERVDAFIGHIATSIYYMTENYLKNLKISGTTSFMYDHRFLLQKDQKVLLSIINKTIHSISYEEKKDIYSRWTQPTIIKERIDYTTIFIIVFMASLIIIFLIYRHQLLKKINQDMLKILNSSIDGVIVSQNNKCISINNYALKILEYDKKEFLGKNILDLVIKEDKKTIINNLRKEYNKTFEIKILTAKGKVLPLLIKISKAKINNKNVVISSFVDLTQTKQKEAVLYQQSKMAAMGEMIGNIAHQWRQPLSTISVAATGVIIQKEMGTLKDKDLYSALNTINDSSQLLSKIIEDFRNFFRPNIKEKEKVFIEDLINNTLKLIEAQFNAQSIHIIKNITCNEELFTINNKLIQVLLNILNNSRDALEIFNETQEKKLIFIDVLKEENYLVIKIYDNAGGIEEKIINRVFEPYFTTKHQAQGTGIGLYMTEELVTKHLDGQIFVFNKNFNYFNKNYKGACFEIRFEL</sequence>
<dbReference type="RefSeq" id="WP_129062114.1">
    <property type="nucleotide sequence ID" value="NZ_NXIE01000004.1"/>
</dbReference>
<accession>A0A4Q1B176</accession>
<dbReference type="SMART" id="SM00388">
    <property type="entry name" value="HisKA"/>
    <property type="match status" value="1"/>
</dbReference>
<dbReference type="PROSITE" id="PS50112">
    <property type="entry name" value="PAS"/>
    <property type="match status" value="1"/>
</dbReference>
<dbReference type="InterPro" id="IPR036890">
    <property type="entry name" value="HATPase_C_sf"/>
</dbReference>
<keyword evidence="5" id="KW-0732">Signal</keyword>
<dbReference type="PANTHER" id="PTHR43065:SF42">
    <property type="entry name" value="TWO-COMPONENT SENSOR PPRA"/>
    <property type="match status" value="1"/>
</dbReference>
<dbReference type="InterPro" id="IPR004358">
    <property type="entry name" value="Sig_transdc_His_kin-like_C"/>
</dbReference>
<dbReference type="Gene3D" id="3.30.450.20">
    <property type="entry name" value="PAS domain"/>
    <property type="match status" value="1"/>
</dbReference>
<proteinExistence type="predicted"/>
<dbReference type="SUPFAM" id="SSF47384">
    <property type="entry name" value="Homodimeric domain of signal transducing histidine kinase"/>
    <property type="match status" value="1"/>
</dbReference>
<feature type="domain" description="Histidine kinase" evidence="6">
    <location>
        <begin position="422"/>
        <end position="646"/>
    </location>
</feature>
<feature type="signal peptide" evidence="5">
    <location>
        <begin position="1"/>
        <end position="18"/>
    </location>
</feature>
<name>A0A4Q1B176_9BACT</name>
<evidence type="ECO:0000256" key="2">
    <source>
        <dbReference type="ARBA" id="ARBA00012438"/>
    </source>
</evidence>
<dbReference type="Pfam" id="PF13426">
    <property type="entry name" value="PAS_9"/>
    <property type="match status" value="1"/>
</dbReference>
<reference evidence="8 9" key="1">
    <citation type="submission" date="2017-09" db="EMBL/GenBank/DDBJ databases">
        <title>Genomics of the genus Arcobacter.</title>
        <authorList>
            <person name="Perez-Cataluna A."/>
            <person name="Figueras M.J."/>
            <person name="Salas-Masso N."/>
        </authorList>
    </citation>
    <scope>NUCLEOTIDE SEQUENCE [LARGE SCALE GENOMIC DNA]</scope>
    <source>
        <strain evidence="8 9">F156-34</strain>
    </source>
</reference>
<feature type="transmembrane region" description="Helical" evidence="4">
    <location>
        <begin position="264"/>
        <end position="283"/>
    </location>
</feature>
<keyword evidence="4" id="KW-0812">Transmembrane</keyword>
<dbReference type="SMART" id="SM00062">
    <property type="entry name" value="PBPb"/>
    <property type="match status" value="1"/>
</dbReference>
<evidence type="ECO:0000256" key="3">
    <source>
        <dbReference type="ARBA" id="ARBA00022553"/>
    </source>
</evidence>
<dbReference type="CDD" id="cd00082">
    <property type="entry name" value="HisKA"/>
    <property type="match status" value="1"/>
</dbReference>
<organism evidence="8 9">
    <name type="scientific">Halarcobacter mediterraneus</name>
    <dbReference type="NCBI Taxonomy" id="2023153"/>
    <lineage>
        <taxon>Bacteria</taxon>
        <taxon>Pseudomonadati</taxon>
        <taxon>Campylobacterota</taxon>
        <taxon>Epsilonproteobacteria</taxon>
        <taxon>Campylobacterales</taxon>
        <taxon>Arcobacteraceae</taxon>
        <taxon>Halarcobacter</taxon>
    </lineage>
</organism>
<evidence type="ECO:0000256" key="1">
    <source>
        <dbReference type="ARBA" id="ARBA00000085"/>
    </source>
</evidence>
<keyword evidence="4" id="KW-0472">Membrane</keyword>
<dbReference type="Proteomes" id="UP000289718">
    <property type="component" value="Unassembled WGS sequence"/>
</dbReference>
<gene>
    <name evidence="8" type="ORF">CP965_10780</name>
</gene>
<evidence type="ECO:0000313" key="8">
    <source>
        <dbReference type="EMBL" id="RXK12247.1"/>
    </source>
</evidence>
<feature type="domain" description="PAS" evidence="7">
    <location>
        <begin position="306"/>
        <end position="360"/>
    </location>
</feature>
<dbReference type="PRINTS" id="PR00344">
    <property type="entry name" value="BCTRLSENSOR"/>
</dbReference>
<dbReference type="PROSITE" id="PS50109">
    <property type="entry name" value="HIS_KIN"/>
    <property type="match status" value="1"/>
</dbReference>
<dbReference type="InterPro" id="IPR001638">
    <property type="entry name" value="Solute-binding_3/MltF_N"/>
</dbReference>
<protein>
    <recommendedName>
        <fullName evidence="2">histidine kinase</fullName>
        <ecNumber evidence="2">2.7.13.3</ecNumber>
    </recommendedName>
</protein>
<dbReference type="InterPro" id="IPR035965">
    <property type="entry name" value="PAS-like_dom_sf"/>
</dbReference>
<dbReference type="AlphaFoldDB" id="A0A4Q1B176"/>
<dbReference type="PANTHER" id="PTHR43065">
    <property type="entry name" value="SENSOR HISTIDINE KINASE"/>
    <property type="match status" value="1"/>
</dbReference>
<evidence type="ECO:0000313" key="9">
    <source>
        <dbReference type="Proteomes" id="UP000289718"/>
    </source>
</evidence>
<keyword evidence="9" id="KW-1185">Reference proteome</keyword>
<dbReference type="EC" id="2.7.13.3" evidence="2"/>
<evidence type="ECO:0000259" key="7">
    <source>
        <dbReference type="PROSITE" id="PS50112"/>
    </source>
</evidence>
<evidence type="ECO:0000259" key="6">
    <source>
        <dbReference type="PROSITE" id="PS50109"/>
    </source>
</evidence>
<dbReference type="Pfam" id="PF00512">
    <property type="entry name" value="HisKA"/>
    <property type="match status" value="1"/>
</dbReference>
<keyword evidence="3" id="KW-0597">Phosphoprotein</keyword>
<dbReference type="InterPro" id="IPR003661">
    <property type="entry name" value="HisK_dim/P_dom"/>
</dbReference>
<dbReference type="SMART" id="SM00091">
    <property type="entry name" value="PAS"/>
    <property type="match status" value="1"/>
</dbReference>
<dbReference type="EMBL" id="NXIE01000004">
    <property type="protein sequence ID" value="RXK12247.1"/>
    <property type="molecule type" value="Genomic_DNA"/>
</dbReference>
<dbReference type="InterPro" id="IPR003594">
    <property type="entry name" value="HATPase_dom"/>
</dbReference>
<dbReference type="Pfam" id="PF00497">
    <property type="entry name" value="SBP_bac_3"/>
    <property type="match status" value="1"/>
</dbReference>
<dbReference type="Gene3D" id="3.30.565.10">
    <property type="entry name" value="Histidine kinase-like ATPase, C-terminal domain"/>
    <property type="match status" value="1"/>
</dbReference>
<evidence type="ECO:0000256" key="5">
    <source>
        <dbReference type="SAM" id="SignalP"/>
    </source>
</evidence>
<dbReference type="Gene3D" id="3.40.190.10">
    <property type="entry name" value="Periplasmic binding protein-like II"/>
    <property type="match status" value="2"/>
</dbReference>
<dbReference type="InterPro" id="IPR000014">
    <property type="entry name" value="PAS"/>
</dbReference>
<dbReference type="Gene3D" id="1.10.287.130">
    <property type="match status" value="1"/>
</dbReference>
<dbReference type="SUPFAM" id="SSF55874">
    <property type="entry name" value="ATPase domain of HSP90 chaperone/DNA topoisomerase II/histidine kinase"/>
    <property type="match status" value="1"/>
</dbReference>
<comment type="caution">
    <text evidence="8">The sequence shown here is derived from an EMBL/GenBank/DDBJ whole genome shotgun (WGS) entry which is preliminary data.</text>
</comment>
<dbReference type="InterPro" id="IPR036097">
    <property type="entry name" value="HisK_dim/P_sf"/>
</dbReference>
<dbReference type="NCBIfam" id="TIGR00229">
    <property type="entry name" value="sensory_box"/>
    <property type="match status" value="1"/>
</dbReference>
<dbReference type="OrthoDB" id="5341226at2"/>
<keyword evidence="4" id="KW-1133">Transmembrane helix</keyword>
<dbReference type="SUPFAM" id="SSF53850">
    <property type="entry name" value="Periplasmic binding protein-like II"/>
    <property type="match status" value="1"/>
</dbReference>
<dbReference type="InterPro" id="IPR005467">
    <property type="entry name" value="His_kinase_dom"/>
</dbReference>
<evidence type="ECO:0000256" key="4">
    <source>
        <dbReference type="SAM" id="Phobius"/>
    </source>
</evidence>
<dbReference type="GO" id="GO:0000155">
    <property type="term" value="F:phosphorelay sensor kinase activity"/>
    <property type="evidence" value="ECO:0007669"/>
    <property type="project" value="InterPro"/>
</dbReference>